<dbReference type="InterPro" id="IPR001650">
    <property type="entry name" value="Helicase_C-like"/>
</dbReference>
<dbReference type="InterPro" id="IPR027417">
    <property type="entry name" value="P-loop_NTPase"/>
</dbReference>
<evidence type="ECO:0000256" key="8">
    <source>
        <dbReference type="ARBA" id="ARBA00022840"/>
    </source>
</evidence>
<evidence type="ECO:0000256" key="7">
    <source>
        <dbReference type="ARBA" id="ARBA00022806"/>
    </source>
</evidence>
<keyword evidence="4" id="KW-0479">Metal-binding</keyword>
<dbReference type="CDD" id="cd09641">
    <property type="entry name" value="Cas3''_I"/>
    <property type="match status" value="1"/>
</dbReference>
<dbReference type="Pfam" id="PF18019">
    <property type="entry name" value="Cas3_HD"/>
    <property type="match status" value="1"/>
</dbReference>
<evidence type="ECO:0000256" key="2">
    <source>
        <dbReference type="ARBA" id="ARBA00009046"/>
    </source>
</evidence>
<sequence>MNQPAQLLAKSRRSGREPLTLEQHLLDTELAALKIFRLDGRWGKNWCRFFKIQDNEQQQRFLLHLRLAALWHDIGKANEDFLKAVSSSSFYPQLLRHEHLSAFILHTPEVRRWMGSNLALNLEVITAAVLSHHLKAEQKDGDWTWGKLQRQGSPVLRLHMEHPEVQRILERIAEIADLSAPPTLSRASWSNDGYWQQIWRAGKDAATEFRRQLRKDSELQSLLLATKAGLIAADAVASGVVRVGCGTIEDWVNQVVHARALQPEDIVRDILHPRGEQIARSKGKFELHPFQKLAALRGSRLLLLAGCGVGKTLAAWKWTEEQARLHQIGRVIFLYPTRGTATEGFKDYVGWAPEADGTLLTGTSEYELEQMLTNPSDATKGKKFLPDETQERLFALGFWPKRYFSATVDQFLSFLEHSYSGVCLLPALADSAVIIDEVHSFDRQMFRNLVSFLQHFEVPVLCMTATLSKSRREELRSLGLQVFPDGEDRKALEDLNRKEEHLRYRIERHTGEPVALQEAQAAYRAGQRVLWVVNTVDRCQRLAKQLSDDLGIDVLTYHSRFTLQDRQKRHAAVVGAFKQIEERAIAVTTQVCEMSLDLDADMLISELAPIPALVQRAGRANRHLARGDHFLARILVYAPEGHRPYTHKDLEDTRRFLNDLGTAPVSQLRMAELLEKYGPEEAQADGSSRFVESGYYAVPGSFRDEDDFTLPCVLSTDLDCEALQSSRKRVGYLLNVPKKFAVLDGPRPNWLPKYIGIADGGRYSAQRGFRTDDRSS</sequence>
<dbReference type="PROSITE" id="PS51192">
    <property type="entry name" value="HELICASE_ATP_BIND_1"/>
    <property type="match status" value="1"/>
</dbReference>
<evidence type="ECO:0000313" key="13">
    <source>
        <dbReference type="EMBL" id="UFP96927.1"/>
    </source>
</evidence>
<evidence type="ECO:0000259" key="12">
    <source>
        <dbReference type="PROSITE" id="PS51643"/>
    </source>
</evidence>
<proteinExistence type="inferred from homology"/>
<dbReference type="Proteomes" id="UP001054846">
    <property type="component" value="Chromosome"/>
</dbReference>
<keyword evidence="7" id="KW-0347">Helicase</keyword>
<keyword evidence="6" id="KW-0378">Hydrolase</keyword>
<dbReference type="PROSITE" id="PS51643">
    <property type="entry name" value="HD_CAS3"/>
    <property type="match status" value="1"/>
</dbReference>
<dbReference type="PANTHER" id="PTHR47959">
    <property type="entry name" value="ATP-DEPENDENT RNA HELICASE RHLE-RELATED"/>
    <property type="match status" value="1"/>
</dbReference>
<dbReference type="SMART" id="SM00490">
    <property type="entry name" value="HELICc"/>
    <property type="match status" value="1"/>
</dbReference>
<dbReference type="Pfam" id="PF22590">
    <property type="entry name" value="Cas3-like_C_2"/>
    <property type="match status" value="1"/>
</dbReference>
<dbReference type="InterPro" id="IPR038257">
    <property type="entry name" value="CRISPR-assoc_Cas3_HD_sf"/>
</dbReference>
<evidence type="ECO:0000313" key="14">
    <source>
        <dbReference type="Proteomes" id="UP001054846"/>
    </source>
</evidence>
<gene>
    <name evidence="13" type="primary">cas3</name>
    <name evidence="13" type="ORF">ISF26_06920</name>
</gene>
<comment type="similarity">
    <text evidence="2">In the central section; belongs to the CRISPR-associated helicase Cas3 family.</text>
</comment>
<dbReference type="PANTHER" id="PTHR47959:SF16">
    <property type="entry name" value="CRISPR-ASSOCIATED NUCLEASE_HELICASE CAS3-RELATED"/>
    <property type="match status" value="1"/>
</dbReference>
<keyword evidence="5" id="KW-0547">Nucleotide-binding</keyword>
<dbReference type="InterPro" id="IPR014001">
    <property type="entry name" value="Helicase_ATP-bd"/>
</dbReference>
<keyword evidence="9" id="KW-0051">Antiviral defense</keyword>
<name>A0ABY3PTG9_9CYAN</name>
<evidence type="ECO:0000256" key="9">
    <source>
        <dbReference type="ARBA" id="ARBA00023118"/>
    </source>
</evidence>
<dbReference type="EMBL" id="CP063845">
    <property type="protein sequence ID" value="UFP96927.1"/>
    <property type="molecule type" value="Genomic_DNA"/>
</dbReference>
<keyword evidence="3" id="KW-0540">Nuclease</keyword>
<evidence type="ECO:0000256" key="4">
    <source>
        <dbReference type="ARBA" id="ARBA00022723"/>
    </source>
</evidence>
<dbReference type="InterPro" id="IPR006474">
    <property type="entry name" value="Helicase_Cas3_CRISPR-ass_core"/>
</dbReference>
<dbReference type="Pfam" id="PF00270">
    <property type="entry name" value="DEAD"/>
    <property type="match status" value="1"/>
</dbReference>
<dbReference type="InterPro" id="IPR011545">
    <property type="entry name" value="DEAD/DEAH_box_helicase_dom"/>
</dbReference>
<keyword evidence="14" id="KW-1185">Reference proteome</keyword>
<accession>A0ABY3PTG9</accession>
<evidence type="ECO:0000259" key="11">
    <source>
        <dbReference type="PROSITE" id="PS51192"/>
    </source>
</evidence>
<comment type="similarity">
    <text evidence="10">Belongs to the DEAD box helicase family.</text>
</comment>
<keyword evidence="8" id="KW-0067">ATP-binding</keyword>
<dbReference type="InterPro" id="IPR006483">
    <property type="entry name" value="CRISPR-assoc_Cas3_HD"/>
</dbReference>
<organism evidence="13 14">
    <name type="scientific">Gloeobacter morelensis MG652769</name>
    <dbReference type="NCBI Taxonomy" id="2781736"/>
    <lineage>
        <taxon>Bacteria</taxon>
        <taxon>Bacillati</taxon>
        <taxon>Cyanobacteriota</taxon>
        <taxon>Cyanophyceae</taxon>
        <taxon>Gloeobacterales</taxon>
        <taxon>Gloeobacteraceae</taxon>
        <taxon>Gloeobacter</taxon>
        <taxon>Gloeobacter morelensis</taxon>
    </lineage>
</organism>
<dbReference type="InterPro" id="IPR054712">
    <property type="entry name" value="Cas3-like_dom"/>
</dbReference>
<comment type="similarity">
    <text evidence="1">In the N-terminal section; belongs to the CRISPR-associated nuclease Cas3-HD family.</text>
</comment>
<evidence type="ECO:0000256" key="6">
    <source>
        <dbReference type="ARBA" id="ARBA00022801"/>
    </source>
</evidence>
<dbReference type="InterPro" id="IPR050079">
    <property type="entry name" value="DEAD_box_RNA_helicase"/>
</dbReference>
<dbReference type="SMART" id="SM00487">
    <property type="entry name" value="DEXDc"/>
    <property type="match status" value="1"/>
</dbReference>
<feature type="domain" description="Helicase ATP-binding" evidence="11">
    <location>
        <begin position="292"/>
        <end position="485"/>
    </location>
</feature>
<dbReference type="Gene3D" id="3.40.50.300">
    <property type="entry name" value="P-loop containing nucleotide triphosphate hydrolases"/>
    <property type="match status" value="2"/>
</dbReference>
<feature type="domain" description="HD Cas3-type" evidence="12">
    <location>
        <begin position="14"/>
        <end position="237"/>
    </location>
</feature>
<dbReference type="SUPFAM" id="SSF52540">
    <property type="entry name" value="P-loop containing nucleoside triphosphate hydrolases"/>
    <property type="match status" value="1"/>
</dbReference>
<dbReference type="NCBIfam" id="TIGR01587">
    <property type="entry name" value="cas3_core"/>
    <property type="match status" value="1"/>
</dbReference>
<reference evidence="13 14" key="1">
    <citation type="journal article" date="2021" name="Genome Biol. Evol.">
        <title>Complete Genome Sequencing of a Novel Gloeobacter Species from a Waterfall Cave in Mexico.</title>
        <authorList>
            <person name="Saw J.H."/>
            <person name="Cardona T."/>
            <person name="Montejano G."/>
        </authorList>
    </citation>
    <scope>NUCLEOTIDE SEQUENCE [LARGE SCALE GENOMIC DNA]</scope>
    <source>
        <strain evidence="13">MG652769</strain>
    </source>
</reference>
<evidence type="ECO:0000256" key="5">
    <source>
        <dbReference type="ARBA" id="ARBA00022741"/>
    </source>
</evidence>
<dbReference type="SUPFAM" id="SSF109604">
    <property type="entry name" value="HD-domain/PDEase-like"/>
    <property type="match status" value="1"/>
</dbReference>
<dbReference type="Gene3D" id="1.10.3210.30">
    <property type="match status" value="1"/>
</dbReference>
<protein>
    <submittedName>
        <fullName evidence="13">CRISPR-associated helicase Cas3</fullName>
    </submittedName>
</protein>
<evidence type="ECO:0000256" key="1">
    <source>
        <dbReference type="ARBA" id="ARBA00006847"/>
    </source>
</evidence>
<evidence type="ECO:0000256" key="10">
    <source>
        <dbReference type="ARBA" id="ARBA00038437"/>
    </source>
</evidence>
<evidence type="ECO:0000256" key="3">
    <source>
        <dbReference type="ARBA" id="ARBA00022722"/>
    </source>
</evidence>